<keyword evidence="3" id="KW-0456">Lyase</keyword>
<dbReference type="GO" id="GO:0016829">
    <property type="term" value="F:lyase activity"/>
    <property type="evidence" value="ECO:0007669"/>
    <property type="project" value="UniProtKB-KW"/>
</dbReference>
<feature type="domain" description="Aminotransferase class V" evidence="2">
    <location>
        <begin position="87"/>
        <end position="362"/>
    </location>
</feature>
<evidence type="ECO:0000313" key="3">
    <source>
        <dbReference type="EMBL" id="SNT74134.1"/>
    </source>
</evidence>
<dbReference type="InterPro" id="IPR006311">
    <property type="entry name" value="TAT_signal"/>
</dbReference>
<evidence type="ECO:0000313" key="4">
    <source>
        <dbReference type="Proteomes" id="UP000198346"/>
    </source>
</evidence>
<keyword evidence="1" id="KW-0663">Pyridoxal phosphate</keyword>
<accession>A0A239PV05</accession>
<dbReference type="PANTHER" id="PTHR43586:SF15">
    <property type="entry name" value="BLR3095 PROTEIN"/>
    <property type="match status" value="1"/>
</dbReference>
<dbReference type="EMBL" id="FZQA01000004">
    <property type="protein sequence ID" value="SNT74134.1"/>
    <property type="molecule type" value="Genomic_DNA"/>
</dbReference>
<proteinExistence type="predicted"/>
<dbReference type="InterPro" id="IPR015422">
    <property type="entry name" value="PyrdxlP-dep_Trfase_small"/>
</dbReference>
<dbReference type="PROSITE" id="PS51318">
    <property type="entry name" value="TAT"/>
    <property type="match status" value="1"/>
</dbReference>
<dbReference type="PANTHER" id="PTHR43586">
    <property type="entry name" value="CYSTEINE DESULFURASE"/>
    <property type="match status" value="1"/>
</dbReference>
<dbReference type="Gene3D" id="3.40.640.10">
    <property type="entry name" value="Type I PLP-dependent aspartate aminotransferase-like (Major domain)"/>
    <property type="match status" value="1"/>
</dbReference>
<dbReference type="SUPFAM" id="SSF53383">
    <property type="entry name" value="PLP-dependent transferases"/>
    <property type="match status" value="1"/>
</dbReference>
<evidence type="ECO:0000259" key="2">
    <source>
        <dbReference type="Pfam" id="PF00266"/>
    </source>
</evidence>
<organism evidence="3 4">
    <name type="scientific">Amphiplicatus metriothermophilus</name>
    <dbReference type="NCBI Taxonomy" id="1519374"/>
    <lineage>
        <taxon>Bacteria</taxon>
        <taxon>Pseudomonadati</taxon>
        <taxon>Pseudomonadota</taxon>
        <taxon>Alphaproteobacteria</taxon>
        <taxon>Parvularculales</taxon>
        <taxon>Parvularculaceae</taxon>
        <taxon>Amphiplicatus</taxon>
    </lineage>
</organism>
<sequence length="408" mass="44717">MRLTRRNLLAAAGTAPLSGLARTARAQPPRALPDKDSFALSDVVYLDSGSQHPISLAAKTEIDAYFAKRMLDPAAAEYELDERGPIEKFARLVNADPAEIAYVQSTTAGEHIVVKSLGLPESGGRIVVDTLHFFGSLPLYEEMARRGATVAWVRAREGRIPLEDIRKAITPDTRLVSLSLVSTINGFEHDLKAVCDIAHEHGAYVYADIVHAAGCIPVDLRASGVDFAACATYKWLMGEFGLGFLYARKDVQPALKRVNSGYYGLGAFQSHIYPLDPPGERIVEYAFRDDATGLFAIGTRAHAVIAALNKSLDYILALEPTTIQAYVQPMIDRLKEELPRRGYDLMTPRESRTPLVAFALADARGTLGPSLKQARTSVTLSRNRFRISPSVFNDMDDIEHLLAALPRP</sequence>
<reference evidence="3 4" key="1">
    <citation type="submission" date="2017-07" db="EMBL/GenBank/DDBJ databases">
        <authorList>
            <person name="Sun Z.S."/>
            <person name="Albrecht U."/>
            <person name="Echele G."/>
            <person name="Lee C.C."/>
        </authorList>
    </citation>
    <scope>NUCLEOTIDE SEQUENCE [LARGE SCALE GENOMIC DNA]</scope>
    <source>
        <strain evidence="3 4">CGMCC 1.12710</strain>
    </source>
</reference>
<dbReference type="InterPro" id="IPR000192">
    <property type="entry name" value="Aminotrans_V_dom"/>
</dbReference>
<dbReference type="RefSeq" id="WP_089412509.1">
    <property type="nucleotide sequence ID" value="NZ_FZQA01000004.1"/>
</dbReference>
<dbReference type="Proteomes" id="UP000198346">
    <property type="component" value="Unassembled WGS sequence"/>
</dbReference>
<evidence type="ECO:0000256" key="1">
    <source>
        <dbReference type="ARBA" id="ARBA00022898"/>
    </source>
</evidence>
<keyword evidence="4" id="KW-1185">Reference proteome</keyword>
<gene>
    <name evidence="3" type="ORF">SAMN06297382_2040</name>
</gene>
<dbReference type="OrthoDB" id="9812626at2"/>
<protein>
    <submittedName>
        <fullName evidence="3">Selenocysteine lyase/Cysteine desulfurase</fullName>
    </submittedName>
</protein>
<dbReference type="InterPro" id="IPR015421">
    <property type="entry name" value="PyrdxlP-dep_Trfase_major"/>
</dbReference>
<dbReference type="AlphaFoldDB" id="A0A239PV05"/>
<name>A0A239PV05_9PROT</name>
<dbReference type="InterPro" id="IPR015424">
    <property type="entry name" value="PyrdxlP-dep_Trfase"/>
</dbReference>
<dbReference type="Gene3D" id="3.90.1150.10">
    <property type="entry name" value="Aspartate Aminotransferase, domain 1"/>
    <property type="match status" value="1"/>
</dbReference>
<dbReference type="Pfam" id="PF00266">
    <property type="entry name" value="Aminotran_5"/>
    <property type="match status" value="1"/>
</dbReference>